<evidence type="ECO:0000256" key="1">
    <source>
        <dbReference type="ARBA" id="ARBA00006484"/>
    </source>
</evidence>
<dbReference type="AlphaFoldDB" id="A0A6L3V5F8"/>
<evidence type="ECO:0000313" key="7">
    <source>
        <dbReference type="Proteomes" id="UP000481030"/>
    </source>
</evidence>
<dbReference type="Gene3D" id="3.40.50.720">
    <property type="entry name" value="NAD(P)-binding Rossmann-like Domain"/>
    <property type="match status" value="1"/>
</dbReference>
<evidence type="ECO:0000256" key="3">
    <source>
        <dbReference type="ARBA" id="ARBA00023027"/>
    </source>
</evidence>
<dbReference type="Pfam" id="PF00106">
    <property type="entry name" value="adh_short"/>
    <property type="match status" value="1"/>
</dbReference>
<dbReference type="GO" id="GO:0008202">
    <property type="term" value="P:steroid metabolic process"/>
    <property type="evidence" value="ECO:0007669"/>
    <property type="project" value="UniProtKB-KW"/>
</dbReference>
<dbReference type="SUPFAM" id="SSF51735">
    <property type="entry name" value="NAD(P)-binding Rossmann-fold domains"/>
    <property type="match status" value="1"/>
</dbReference>
<comment type="caution">
    <text evidence="6">The sequence shown here is derived from an EMBL/GenBank/DDBJ whole genome shotgun (WGS) entry which is preliminary data.</text>
</comment>
<keyword evidence="7" id="KW-1185">Reference proteome</keyword>
<dbReference type="InterPro" id="IPR036291">
    <property type="entry name" value="NAD(P)-bd_dom_sf"/>
</dbReference>
<keyword evidence="5" id="KW-0753">Steroid metabolism</keyword>
<evidence type="ECO:0000256" key="2">
    <source>
        <dbReference type="ARBA" id="ARBA00023002"/>
    </source>
</evidence>
<dbReference type="GO" id="GO:0016491">
    <property type="term" value="F:oxidoreductase activity"/>
    <property type="evidence" value="ECO:0007669"/>
    <property type="project" value="UniProtKB-KW"/>
</dbReference>
<keyword evidence="4" id="KW-0443">Lipid metabolism</keyword>
<dbReference type="Pfam" id="PF13561">
    <property type="entry name" value="adh_short_C2"/>
    <property type="match status" value="1"/>
</dbReference>
<sequence length="279" mass="30201">MSGLLNYEGQKVVVTGAASGIGEKTAQLLIDLGAEVYALDIKEPALPVKKFIQVNLAEKESIDSAILQLPEKINSIMNCAGVAGVNNKGNLLNPLTVMTVNFIGARYMIEVLIPRLQEGDSISIIASAAGRKWSQKMETLLPIVDTKSFEEAQEWFNVHKDNVLADYGIAAHAAYTFSKEAIILWMKKRSYELSEKKIRLNTVSPGSTATPMSQAFDSISKGLANRAISKIGVPATPEDQAKALIFLGSNLASYVSGQDLQVDFAHSPHVLYGFEAINS</sequence>
<dbReference type="OrthoDB" id="9805904at2"/>
<dbReference type="PANTHER" id="PTHR43180">
    <property type="entry name" value="3-OXOACYL-(ACYL-CARRIER-PROTEIN) REDUCTASE (AFU_ORTHOLOGUE AFUA_6G11210)"/>
    <property type="match status" value="1"/>
</dbReference>
<organism evidence="6 7">
    <name type="scientific">Cytobacillus depressus</name>
    <dbReference type="NCBI Taxonomy" id="1602942"/>
    <lineage>
        <taxon>Bacteria</taxon>
        <taxon>Bacillati</taxon>
        <taxon>Bacillota</taxon>
        <taxon>Bacilli</taxon>
        <taxon>Bacillales</taxon>
        <taxon>Bacillaceae</taxon>
        <taxon>Cytobacillus</taxon>
    </lineage>
</organism>
<dbReference type="PANTHER" id="PTHR43180:SF28">
    <property type="entry name" value="NAD(P)-BINDING ROSSMANN-FOLD SUPERFAMILY PROTEIN"/>
    <property type="match status" value="1"/>
</dbReference>
<evidence type="ECO:0000256" key="4">
    <source>
        <dbReference type="ARBA" id="ARBA00023098"/>
    </source>
</evidence>
<dbReference type="PRINTS" id="PR00081">
    <property type="entry name" value="GDHRDH"/>
</dbReference>
<name>A0A6L3V5F8_9BACI</name>
<dbReference type="Proteomes" id="UP000481030">
    <property type="component" value="Unassembled WGS sequence"/>
</dbReference>
<evidence type="ECO:0000313" key="6">
    <source>
        <dbReference type="EMBL" id="KAB2330464.1"/>
    </source>
</evidence>
<dbReference type="RefSeq" id="WP_151536563.1">
    <property type="nucleotide sequence ID" value="NZ_WBOS01000014.1"/>
</dbReference>
<keyword evidence="2" id="KW-0560">Oxidoreductase</keyword>
<dbReference type="EMBL" id="WBOS01000014">
    <property type="protein sequence ID" value="KAB2330464.1"/>
    <property type="molecule type" value="Genomic_DNA"/>
</dbReference>
<reference evidence="6 7" key="1">
    <citation type="journal article" date="2016" name="Antonie Van Leeuwenhoek">
        <title>Bacillus depressus sp. nov., isolated from soil of a sunflower field.</title>
        <authorList>
            <person name="Wei X."/>
            <person name="Xin D."/>
            <person name="Xin Y."/>
            <person name="Zhang H."/>
            <person name="Wang T."/>
            <person name="Zhang J."/>
        </authorList>
    </citation>
    <scope>NUCLEOTIDE SEQUENCE [LARGE SCALE GENOMIC DNA]</scope>
    <source>
        <strain evidence="6 7">BZ1</strain>
    </source>
</reference>
<gene>
    <name evidence="6" type="ORF">F7731_20025</name>
</gene>
<evidence type="ECO:0000256" key="5">
    <source>
        <dbReference type="ARBA" id="ARBA00023221"/>
    </source>
</evidence>
<protein>
    <submittedName>
        <fullName evidence="6">SDR family oxidoreductase</fullName>
    </submittedName>
</protein>
<proteinExistence type="inferred from homology"/>
<dbReference type="InterPro" id="IPR002347">
    <property type="entry name" value="SDR_fam"/>
</dbReference>
<accession>A0A6L3V5F8</accession>
<keyword evidence="3" id="KW-0520">NAD</keyword>
<comment type="similarity">
    <text evidence="1">Belongs to the short-chain dehydrogenases/reductases (SDR) family.</text>
</comment>